<dbReference type="InterPro" id="IPR018060">
    <property type="entry name" value="HTH_AraC"/>
</dbReference>
<evidence type="ECO:0000256" key="3">
    <source>
        <dbReference type="ARBA" id="ARBA00023163"/>
    </source>
</evidence>
<reference evidence="5 6" key="1">
    <citation type="submission" date="2018-07" db="EMBL/GenBank/DDBJ databases">
        <title>Complete Genome and Methylome Analysis of Deinococcus wulumuqiensis NEB 479.</title>
        <authorList>
            <person name="Fomenkov A."/>
            <person name="Luyten Y."/>
            <person name="Vincze T."/>
            <person name="Anton B.P."/>
            <person name="Clark T."/>
            <person name="Roberts R.J."/>
            <person name="Morgan R.D."/>
        </authorList>
    </citation>
    <scope>NUCLEOTIDE SEQUENCE [LARGE SCALE GENOMIC DNA]</scope>
    <source>
        <strain evidence="5 6">NEB 479</strain>
        <plasmid evidence="6">Plasmid pdrdi</plasmid>
    </source>
</reference>
<evidence type="ECO:0000256" key="1">
    <source>
        <dbReference type="ARBA" id="ARBA00023015"/>
    </source>
</evidence>
<keyword evidence="3" id="KW-0804">Transcription</keyword>
<proteinExistence type="predicted"/>
<dbReference type="PROSITE" id="PS01124">
    <property type="entry name" value="HTH_ARAC_FAMILY_2"/>
    <property type="match status" value="1"/>
</dbReference>
<dbReference type="AlphaFoldDB" id="A0A345ILR6"/>
<dbReference type="InterPro" id="IPR050204">
    <property type="entry name" value="AraC_XylS_family_regulators"/>
</dbReference>
<dbReference type="Pfam" id="PF12833">
    <property type="entry name" value="HTH_18"/>
    <property type="match status" value="1"/>
</dbReference>
<dbReference type="EMBL" id="CP031163">
    <property type="protein sequence ID" value="AXH00639.1"/>
    <property type="molecule type" value="Genomic_DNA"/>
</dbReference>
<evidence type="ECO:0000256" key="2">
    <source>
        <dbReference type="ARBA" id="ARBA00023125"/>
    </source>
</evidence>
<geneLocation type="plasmid" evidence="6">
    <name>pdrdi</name>
</geneLocation>
<dbReference type="InterPro" id="IPR009057">
    <property type="entry name" value="Homeodomain-like_sf"/>
</dbReference>
<dbReference type="PANTHER" id="PTHR46796">
    <property type="entry name" value="HTH-TYPE TRANSCRIPTIONAL ACTIVATOR RHAS-RELATED"/>
    <property type="match status" value="1"/>
</dbReference>
<name>A0A345ILR6_9DEIO</name>
<dbReference type="SMART" id="SM00342">
    <property type="entry name" value="HTH_ARAC"/>
    <property type="match status" value="1"/>
</dbReference>
<protein>
    <submittedName>
        <fullName evidence="5">Helix-turn-helix domain-containing protein</fullName>
    </submittedName>
</protein>
<keyword evidence="5" id="KW-0614">Plasmid</keyword>
<organism evidence="5 6">
    <name type="scientific">Deinococcus wulumuqiensis</name>
    <dbReference type="NCBI Taxonomy" id="980427"/>
    <lineage>
        <taxon>Bacteria</taxon>
        <taxon>Thermotogati</taxon>
        <taxon>Deinococcota</taxon>
        <taxon>Deinococci</taxon>
        <taxon>Deinococcales</taxon>
        <taxon>Deinococcaceae</taxon>
        <taxon>Deinococcus</taxon>
    </lineage>
</organism>
<keyword evidence="1" id="KW-0805">Transcription regulation</keyword>
<accession>A0A345ILR6</accession>
<feature type="domain" description="HTH araC/xylS-type" evidence="4">
    <location>
        <begin position="1"/>
        <end position="66"/>
    </location>
</feature>
<sequence>MVRPAIGITPLRYQPLLRLELARSLLSDPSLSLEQVATRVGFQDARHFRQLWVREYGTSPSHQRPRG</sequence>
<dbReference type="Proteomes" id="UP000253744">
    <property type="component" value="Plasmid pDrdI"/>
</dbReference>
<dbReference type="GO" id="GO:0043565">
    <property type="term" value="F:sequence-specific DNA binding"/>
    <property type="evidence" value="ECO:0007669"/>
    <property type="project" value="InterPro"/>
</dbReference>
<evidence type="ECO:0000313" key="5">
    <source>
        <dbReference type="EMBL" id="AXH00639.1"/>
    </source>
</evidence>
<dbReference type="GO" id="GO:0003700">
    <property type="term" value="F:DNA-binding transcription factor activity"/>
    <property type="evidence" value="ECO:0007669"/>
    <property type="project" value="InterPro"/>
</dbReference>
<dbReference type="Gene3D" id="1.10.10.60">
    <property type="entry name" value="Homeodomain-like"/>
    <property type="match status" value="1"/>
</dbReference>
<keyword evidence="2" id="KW-0238">DNA-binding</keyword>
<evidence type="ECO:0000313" key="6">
    <source>
        <dbReference type="Proteomes" id="UP000253744"/>
    </source>
</evidence>
<dbReference type="SUPFAM" id="SSF46689">
    <property type="entry name" value="Homeodomain-like"/>
    <property type="match status" value="1"/>
</dbReference>
<gene>
    <name evidence="5" type="ORF">DVJ83_15900</name>
</gene>
<evidence type="ECO:0000259" key="4">
    <source>
        <dbReference type="PROSITE" id="PS01124"/>
    </source>
</evidence>
<dbReference type="KEGG" id="dwu:DVJ83_15900"/>